<reference evidence="1" key="1">
    <citation type="submission" date="2018-06" db="EMBL/GenBank/DDBJ databases">
        <authorList>
            <person name="Zhirakovskaya E."/>
        </authorList>
    </citation>
    <scope>NUCLEOTIDE SEQUENCE</scope>
</reference>
<dbReference type="EMBL" id="UOFY01000040">
    <property type="protein sequence ID" value="VAX09621.1"/>
    <property type="molecule type" value="Genomic_DNA"/>
</dbReference>
<gene>
    <name evidence="1" type="ORF">MNBD_GAMMA25-2340</name>
</gene>
<accession>A0A3B1B5Z5</accession>
<organism evidence="1">
    <name type="scientific">hydrothermal vent metagenome</name>
    <dbReference type="NCBI Taxonomy" id="652676"/>
    <lineage>
        <taxon>unclassified sequences</taxon>
        <taxon>metagenomes</taxon>
        <taxon>ecological metagenomes</taxon>
    </lineage>
</organism>
<proteinExistence type="predicted"/>
<sequence length="71" mass="8025">MTVSDFTQSEMINKKRRARLCACRCGEMTFEGEFCEGHDAQLYVAILSEVGGLIELRRLVEEKIGRKINSG</sequence>
<name>A0A3B1B5Z5_9ZZZZ</name>
<protein>
    <submittedName>
        <fullName evidence="1">Uncharacterized protein</fullName>
    </submittedName>
</protein>
<dbReference type="AlphaFoldDB" id="A0A3B1B5Z5"/>
<evidence type="ECO:0000313" key="1">
    <source>
        <dbReference type="EMBL" id="VAX09621.1"/>
    </source>
</evidence>